<name>A0A7M1B5V7_9BACT</name>
<evidence type="ECO:0000313" key="3">
    <source>
        <dbReference type="Proteomes" id="UP000593719"/>
    </source>
</evidence>
<dbReference type="Gene3D" id="3.30.310.70">
    <property type="entry name" value="TT1751-like domain"/>
    <property type="match status" value="1"/>
</dbReference>
<dbReference type="RefSeq" id="WP_193150253.1">
    <property type="nucleotide sequence ID" value="NZ_CP041235.1"/>
</dbReference>
<dbReference type="SUPFAM" id="SSF103247">
    <property type="entry name" value="TT1751-like"/>
    <property type="match status" value="1"/>
</dbReference>
<organism evidence="2 3">
    <name type="scientific">Sulfurimonas sediminis</name>
    <dbReference type="NCBI Taxonomy" id="2590020"/>
    <lineage>
        <taxon>Bacteria</taxon>
        <taxon>Pseudomonadati</taxon>
        <taxon>Campylobacterota</taxon>
        <taxon>Epsilonproteobacteria</taxon>
        <taxon>Campylobacterales</taxon>
        <taxon>Sulfurimonadaceae</taxon>
        <taxon>Sulfurimonas</taxon>
    </lineage>
</organism>
<feature type="chain" id="PRO_5032644061" evidence="1">
    <location>
        <begin position="19"/>
        <end position="195"/>
    </location>
</feature>
<reference evidence="2 3" key="1">
    <citation type="submission" date="2019-06" db="EMBL/GenBank/DDBJ databases">
        <title>Sulfurimonas gotlandica sp. nov., a chemoautotrophic and psychrotolerant epsilonproteobacterium isolated from a pelagic redoxcline, and an emended description of the genus Sulfurimonas.</title>
        <authorList>
            <person name="Wang S."/>
            <person name="Jiang L."/>
            <person name="Shao Z."/>
        </authorList>
    </citation>
    <scope>NUCLEOTIDE SEQUENCE [LARGE SCALE GENOMIC DNA]</scope>
    <source>
        <strain evidence="2 3">S2-6</strain>
    </source>
</reference>
<proteinExistence type="predicted"/>
<feature type="signal peptide" evidence="1">
    <location>
        <begin position="1"/>
        <end position="18"/>
    </location>
</feature>
<sequence>MKKNILTALIALSVAFFATGCSTMHMGWTAVTSQHKLDDKAMDAYDDMFTKVAKYGDPARAMMKEWKVEEGVSGDDVKESIAALTEEYNMRLTGYVKMYTKEDAKPNEVAEARIWSLCNLTTAKIFLNYSRYYGGFMPCRIMYVRYGNGDAYLISMDMTLAIHGGYPLPPKMLEAALKVKDAMEGIPARAAQGDF</sequence>
<evidence type="ECO:0000313" key="2">
    <source>
        <dbReference type="EMBL" id="QOP44082.1"/>
    </source>
</evidence>
<dbReference type="EMBL" id="CP041235">
    <property type="protein sequence ID" value="QOP44082.1"/>
    <property type="molecule type" value="Genomic_DNA"/>
</dbReference>
<accession>A0A7M1B5V7</accession>
<dbReference type="InterPro" id="IPR035923">
    <property type="entry name" value="TT1751-like_sf"/>
</dbReference>
<keyword evidence="1" id="KW-0732">Signal</keyword>
<keyword evidence="3" id="KW-1185">Reference proteome</keyword>
<dbReference type="AlphaFoldDB" id="A0A7M1B5V7"/>
<dbReference type="Proteomes" id="UP000593719">
    <property type="component" value="Chromosome"/>
</dbReference>
<dbReference type="PROSITE" id="PS51257">
    <property type="entry name" value="PROKAR_LIPOPROTEIN"/>
    <property type="match status" value="1"/>
</dbReference>
<gene>
    <name evidence="2" type="ORF">FJR45_09060</name>
</gene>
<protein>
    <submittedName>
        <fullName evidence="2">DUF302 domain-containing protein</fullName>
    </submittedName>
</protein>
<evidence type="ECO:0000256" key="1">
    <source>
        <dbReference type="SAM" id="SignalP"/>
    </source>
</evidence>
<dbReference type="KEGG" id="ssei:FJR45_09060"/>